<protein>
    <recommendedName>
        <fullName evidence="3">Leukocyte surface antigen CD47</fullName>
    </recommendedName>
    <alternativeName>
        <fullName evidence="10">Integrin-associated protein</fullName>
    </alternativeName>
    <alternativeName>
        <fullName evidence="13">Protein OPG166</fullName>
    </alternativeName>
</protein>
<dbReference type="GO" id="GO:0022409">
    <property type="term" value="P:positive regulation of cell-cell adhesion"/>
    <property type="evidence" value="ECO:0007669"/>
    <property type="project" value="InterPro"/>
</dbReference>
<evidence type="ECO:0000256" key="1">
    <source>
        <dbReference type="ARBA" id="ARBA00004301"/>
    </source>
</evidence>
<dbReference type="InterPro" id="IPR007110">
    <property type="entry name" value="Ig-like_dom"/>
</dbReference>
<keyword evidence="4 14" id="KW-0812">Transmembrane</keyword>
<evidence type="ECO:0000256" key="8">
    <source>
        <dbReference type="ARBA" id="ARBA00023180"/>
    </source>
</evidence>
<evidence type="ECO:0000259" key="15">
    <source>
        <dbReference type="PROSITE" id="PS50835"/>
    </source>
</evidence>
<evidence type="ECO:0000256" key="9">
    <source>
        <dbReference type="ARBA" id="ARBA00023283"/>
    </source>
</evidence>
<feature type="transmembrane region" description="Helical" evidence="14">
    <location>
        <begin position="204"/>
        <end position="228"/>
    </location>
</feature>
<dbReference type="SUPFAM" id="SSF48726">
    <property type="entry name" value="Immunoglobulin"/>
    <property type="match status" value="1"/>
</dbReference>
<dbReference type="PANTHER" id="PTHR10613">
    <property type="entry name" value="LEUKOCYTE SURFACE ANTIGEN CD47"/>
    <property type="match status" value="1"/>
</dbReference>
<dbReference type="InterPro" id="IPR013147">
    <property type="entry name" value="CD47-like_TM"/>
</dbReference>
<comment type="subcellular location">
    <subcellularLocation>
        <location evidence="2">Cell membrane</location>
        <topology evidence="2">Multi-pass membrane protein</topology>
    </subcellularLocation>
    <subcellularLocation>
        <location evidence="1">Host membrane</location>
        <topology evidence="1">Multi-pass membrane protein</topology>
    </subcellularLocation>
</comment>
<keyword evidence="7 14" id="KW-0472">Membrane</keyword>
<feature type="transmembrane region" description="Helical" evidence="14">
    <location>
        <begin position="171"/>
        <end position="192"/>
    </location>
</feature>
<dbReference type="PROSITE" id="PS50835">
    <property type="entry name" value="IG_LIKE"/>
    <property type="match status" value="1"/>
</dbReference>
<evidence type="ECO:0000256" key="3">
    <source>
        <dbReference type="ARBA" id="ARBA00015454"/>
    </source>
</evidence>
<organism evidence="16">
    <name type="scientific">Swinepox virus</name>
    <name type="common">SWPV</name>
    <dbReference type="NCBI Taxonomy" id="10276"/>
    <lineage>
        <taxon>Viruses</taxon>
        <taxon>Varidnaviria</taxon>
        <taxon>Bamfordvirae</taxon>
        <taxon>Nucleocytoviricota</taxon>
        <taxon>Pokkesviricetes</taxon>
        <taxon>Chitovirales</taxon>
        <taxon>Poxviridae</taxon>
        <taxon>Chordopoxvirinae</taxon>
        <taxon>Suipoxvirus</taxon>
        <taxon>Suipoxvirus swinepox</taxon>
    </lineage>
</organism>
<dbReference type="GO" id="GO:0070053">
    <property type="term" value="F:thrombospondin receptor activity"/>
    <property type="evidence" value="ECO:0007669"/>
    <property type="project" value="InterPro"/>
</dbReference>
<evidence type="ECO:0000256" key="7">
    <source>
        <dbReference type="ARBA" id="ARBA00023136"/>
    </source>
</evidence>
<keyword evidence="9" id="KW-0873">Pyrrolidone carboxylic acid</keyword>
<evidence type="ECO:0000313" key="16">
    <source>
        <dbReference type="EMBL" id="QQG31617.1"/>
    </source>
</evidence>
<evidence type="ECO:0000256" key="12">
    <source>
        <dbReference type="ARBA" id="ARBA00034763"/>
    </source>
</evidence>
<dbReference type="Pfam" id="PF08204">
    <property type="entry name" value="V-set_CD47"/>
    <property type="match status" value="1"/>
</dbReference>
<feature type="transmembrane region" description="Helical" evidence="14">
    <location>
        <begin position="115"/>
        <end position="136"/>
    </location>
</feature>
<feature type="transmembrane region" description="Helical" evidence="14">
    <location>
        <begin position="240"/>
        <end position="263"/>
    </location>
</feature>
<keyword evidence="5" id="KW-1043">Host membrane</keyword>
<proteinExistence type="inferred from homology"/>
<name>A0A881SYB8_SWPV</name>
<evidence type="ECO:0000256" key="10">
    <source>
        <dbReference type="ARBA" id="ARBA00033289"/>
    </source>
</evidence>
<evidence type="ECO:0000256" key="13">
    <source>
        <dbReference type="ARBA" id="ARBA00034880"/>
    </source>
</evidence>
<comment type="similarity">
    <text evidence="12">Belongs to the orthopoxvirus OPG166 protein family.</text>
</comment>
<dbReference type="InterPro" id="IPR013783">
    <property type="entry name" value="Ig-like_fold"/>
</dbReference>
<dbReference type="GO" id="GO:0050766">
    <property type="term" value="P:positive regulation of phagocytosis"/>
    <property type="evidence" value="ECO:0007669"/>
    <property type="project" value="InterPro"/>
</dbReference>
<evidence type="ECO:0000256" key="6">
    <source>
        <dbReference type="ARBA" id="ARBA00022989"/>
    </source>
</evidence>
<dbReference type="InterPro" id="IPR036179">
    <property type="entry name" value="Ig-like_dom_sf"/>
</dbReference>
<reference evidence="16" key="1">
    <citation type="journal article" date="2021" name="Arch. Virol.">
        <title>First complete genome characterization of swinepox virus directly from a clinical sample indicates divergence of a Eurasian-lineage virus.</title>
        <authorList>
            <person name="Aasdev A."/>
            <person name="Mishra A."/>
            <person name="Bora D.P."/>
            <person name="Kurkure N.V."/>
            <person name="Barman N.N."/>
            <person name="Raut A.A."/>
        </authorList>
    </citation>
    <scope>NUCLEOTIDE SEQUENCE</scope>
    <source>
        <strain evidence="16">SwPV/India-Assam/16</strain>
    </source>
</reference>
<evidence type="ECO:0000256" key="14">
    <source>
        <dbReference type="SAM" id="Phobius"/>
    </source>
</evidence>
<evidence type="ECO:0000256" key="5">
    <source>
        <dbReference type="ARBA" id="ARBA00022870"/>
    </source>
</evidence>
<evidence type="ECO:0000256" key="11">
    <source>
        <dbReference type="ARBA" id="ARBA00034660"/>
    </source>
</evidence>
<keyword evidence="6 14" id="KW-1133">Transmembrane helix</keyword>
<evidence type="ECO:0000256" key="2">
    <source>
        <dbReference type="ARBA" id="ARBA00004651"/>
    </source>
</evidence>
<accession>A0A881SYB8</accession>
<dbReference type="PANTHER" id="PTHR10613:SF0">
    <property type="entry name" value="LEUKOCYTE SURFACE ANTIGEN CD47"/>
    <property type="match status" value="1"/>
</dbReference>
<comment type="function">
    <text evidence="11">Promotes, when overexpressed, the influx of extracellular Ca(2+), leading to membrane permeability and host cell necrosis.</text>
</comment>
<keyword evidence="8" id="KW-0325">Glycoprotein</keyword>
<gene>
    <name evidence="16" type="primary">SwPV126</name>
</gene>
<dbReference type="Gene3D" id="2.60.40.10">
    <property type="entry name" value="Immunoglobulins"/>
    <property type="match status" value="1"/>
</dbReference>
<dbReference type="GO" id="GO:0005886">
    <property type="term" value="C:plasma membrane"/>
    <property type="evidence" value="ECO:0007669"/>
    <property type="project" value="UniProtKB-SubCell"/>
</dbReference>
<evidence type="ECO:0000256" key="4">
    <source>
        <dbReference type="ARBA" id="ARBA00022692"/>
    </source>
</evidence>
<feature type="transmembrane region" description="Helical" evidence="14">
    <location>
        <begin position="143"/>
        <end position="165"/>
    </location>
</feature>
<feature type="domain" description="Ig-like" evidence="15">
    <location>
        <begin position="13"/>
        <end position="102"/>
    </location>
</feature>
<dbReference type="InterPro" id="IPR013270">
    <property type="entry name" value="CD47_Vset"/>
</dbReference>
<sequence length="293" mass="34696">MKIFLLLLLCYYPVLSKFIFFTNEFTICNDTVSVHCDISSLIYSNISDIHVNWSLNNHNINHKHTIHNITTLLFDFSKDINGNYTCEASGKFNKIIHTTYVSYTVKWFNHEERCVIISLLIIYIVIVWGQLIILIFKHRNISNFIYIYAISIWSTLIMLVGQYMISFVTELMYVYIQGIVLIQFSMLSFLFLQKYIYEQFEYRYMFIIFIIIKVILFLVSSIIIVLSFNGCYKSIYGYLFMYKLLFIDILSLSCLAISVITPLRKNINYKQLHIIQSDSFPFLLKSDYEENCI</sequence>
<dbReference type="GO" id="GO:0033644">
    <property type="term" value="C:host cell membrane"/>
    <property type="evidence" value="ECO:0007669"/>
    <property type="project" value="UniProtKB-SubCell"/>
</dbReference>
<dbReference type="EMBL" id="MW036632">
    <property type="protein sequence ID" value="QQG31617.1"/>
    <property type="molecule type" value="Genomic_DNA"/>
</dbReference>
<dbReference type="Proteomes" id="UP000671927">
    <property type="component" value="Segment"/>
</dbReference>
<organismHost>
    <name type="scientific">Sus scrofa</name>
    <name type="common">Pig</name>
    <dbReference type="NCBI Taxonomy" id="9823"/>
</organismHost>
<dbReference type="GO" id="GO:0070062">
    <property type="term" value="C:extracellular exosome"/>
    <property type="evidence" value="ECO:0007669"/>
    <property type="project" value="TreeGrafter"/>
</dbReference>
<dbReference type="InterPro" id="IPR006704">
    <property type="entry name" value="CD47"/>
</dbReference>
<dbReference type="Pfam" id="PF04549">
    <property type="entry name" value="CD47"/>
    <property type="match status" value="1"/>
</dbReference>